<proteinExistence type="predicted"/>
<sequence>MTALVPSEQRMANQIAANLAHVPAGQAAEMLAGHIERFWDPRMRARLVELVDAEADDLHPVVVMGAGMLRKSRKK</sequence>
<comment type="caution">
    <text evidence="1">The sequence shown here is derived from an EMBL/GenBank/DDBJ whole genome shotgun (WGS) entry which is preliminary data.</text>
</comment>
<dbReference type="AlphaFoldDB" id="A0A919AB05"/>
<dbReference type="InterPro" id="IPR021074">
    <property type="entry name" value="Formate_DH_dsu"/>
</dbReference>
<reference evidence="1" key="1">
    <citation type="journal article" date="2014" name="Int. J. Syst. Evol. Microbiol.">
        <title>Complete genome sequence of Corynebacterium casei LMG S-19264T (=DSM 44701T), isolated from a smear-ripened cheese.</title>
        <authorList>
            <consortium name="US DOE Joint Genome Institute (JGI-PGF)"/>
            <person name="Walter F."/>
            <person name="Albersmeier A."/>
            <person name="Kalinowski J."/>
            <person name="Ruckert C."/>
        </authorList>
    </citation>
    <scope>NUCLEOTIDE SEQUENCE</scope>
    <source>
        <strain evidence="1">JCM 3302</strain>
    </source>
</reference>
<gene>
    <name evidence="1" type="ORF">GCM10014715_58660</name>
</gene>
<evidence type="ECO:0000313" key="2">
    <source>
        <dbReference type="Proteomes" id="UP000641386"/>
    </source>
</evidence>
<dbReference type="RefSeq" id="WP_189904997.1">
    <property type="nucleotide sequence ID" value="NZ_BNBC01000032.1"/>
</dbReference>
<name>A0A919AB05_9ACTN</name>
<dbReference type="Proteomes" id="UP000641386">
    <property type="component" value="Unassembled WGS sequence"/>
</dbReference>
<organism evidence="1 2">
    <name type="scientific">Streptomyces spiralis</name>
    <dbReference type="NCBI Taxonomy" id="66376"/>
    <lineage>
        <taxon>Bacteria</taxon>
        <taxon>Bacillati</taxon>
        <taxon>Actinomycetota</taxon>
        <taxon>Actinomycetes</taxon>
        <taxon>Kitasatosporales</taxon>
        <taxon>Streptomycetaceae</taxon>
        <taxon>Streptomyces</taxon>
    </lineage>
</organism>
<protein>
    <recommendedName>
        <fullName evidence="3">Formate dehydrogenase</fullName>
    </recommendedName>
</protein>
<evidence type="ECO:0008006" key="3">
    <source>
        <dbReference type="Google" id="ProtNLM"/>
    </source>
</evidence>
<accession>A0A919AB05</accession>
<reference evidence="1" key="2">
    <citation type="submission" date="2020-09" db="EMBL/GenBank/DDBJ databases">
        <authorList>
            <person name="Sun Q."/>
            <person name="Ohkuma M."/>
        </authorList>
    </citation>
    <scope>NUCLEOTIDE SEQUENCE</scope>
    <source>
        <strain evidence="1">JCM 3302</strain>
    </source>
</reference>
<dbReference type="EMBL" id="BNBC01000032">
    <property type="protein sequence ID" value="GHE94616.1"/>
    <property type="molecule type" value="Genomic_DNA"/>
</dbReference>
<keyword evidence="2" id="KW-1185">Reference proteome</keyword>
<dbReference type="Pfam" id="PF11390">
    <property type="entry name" value="FdsD"/>
    <property type="match status" value="1"/>
</dbReference>
<evidence type="ECO:0000313" key="1">
    <source>
        <dbReference type="EMBL" id="GHE94616.1"/>
    </source>
</evidence>